<evidence type="ECO:0000313" key="3">
    <source>
        <dbReference type="Proteomes" id="UP001161017"/>
    </source>
</evidence>
<reference evidence="2" key="1">
    <citation type="journal article" date="2023" name="Genome Biol. Evol.">
        <title>First Whole Genome Sequence and Flow Cytometry Genome Size Data for the Lichen-Forming Fungus Ramalina farinacea (Ascomycota).</title>
        <authorList>
            <person name="Llewellyn T."/>
            <person name="Mian S."/>
            <person name="Hill R."/>
            <person name="Leitch I.J."/>
            <person name="Gaya E."/>
        </authorList>
    </citation>
    <scope>NUCLEOTIDE SEQUENCE</scope>
    <source>
        <strain evidence="2">LIQ254RAFAR</strain>
    </source>
</reference>
<protein>
    <recommendedName>
        <fullName evidence="4">Nudix hydrolase domain-containing protein</fullName>
    </recommendedName>
</protein>
<comment type="caution">
    <text evidence="2">The sequence shown here is derived from an EMBL/GenBank/DDBJ whole genome shotgun (WGS) entry which is preliminary data.</text>
</comment>
<dbReference type="InterPro" id="IPR015797">
    <property type="entry name" value="NUDIX_hydrolase-like_dom_sf"/>
</dbReference>
<accession>A0AA43QHV4</accession>
<sequence length="266" mass="29953">MAEQLPPTQYQPPTQNLARPRPQSQTPPSSSTPVVASFDSAHITLGAGVSIFHIATARCVLCYHPVHRYYFLPKGRKDTHESLTDAAQREGFEESGYRNRLLPVPIVHRQPSAHVVGNSVGLETEEETLLEREEWATEAIWCQMMPVQRRAQYLLFWYVAETVPEDVERAMAEEEKSEGVGYRAPRAFEPGMTLRRRVEMEGRGYEPVRHEGTGVDEEEALYESSLVGIDEAIQKLGRGSVSADVVRRGWEAVCRRWSMEGNAQAG</sequence>
<proteinExistence type="predicted"/>
<dbReference type="AlphaFoldDB" id="A0AA43QHV4"/>
<dbReference type="InterPro" id="IPR020084">
    <property type="entry name" value="NUDIX_hydrolase_CS"/>
</dbReference>
<feature type="region of interest" description="Disordered" evidence="1">
    <location>
        <begin position="1"/>
        <end position="34"/>
    </location>
</feature>
<name>A0AA43QHV4_9LECA</name>
<gene>
    <name evidence="2" type="ORF">OHK93_006085</name>
</gene>
<evidence type="ECO:0000256" key="1">
    <source>
        <dbReference type="SAM" id="MobiDB-lite"/>
    </source>
</evidence>
<dbReference type="GO" id="GO:0016787">
    <property type="term" value="F:hydrolase activity"/>
    <property type="evidence" value="ECO:0007669"/>
    <property type="project" value="UniProtKB-KW"/>
</dbReference>
<dbReference type="Gene3D" id="3.90.79.10">
    <property type="entry name" value="Nucleoside Triphosphate Pyrophosphohydrolase"/>
    <property type="match status" value="1"/>
</dbReference>
<dbReference type="Proteomes" id="UP001161017">
    <property type="component" value="Unassembled WGS sequence"/>
</dbReference>
<dbReference type="EMBL" id="JAPUFD010000004">
    <property type="protein sequence ID" value="MDI1486823.1"/>
    <property type="molecule type" value="Genomic_DNA"/>
</dbReference>
<keyword evidence="3" id="KW-1185">Reference proteome</keyword>
<evidence type="ECO:0000313" key="2">
    <source>
        <dbReference type="EMBL" id="MDI1486823.1"/>
    </source>
</evidence>
<evidence type="ECO:0008006" key="4">
    <source>
        <dbReference type="Google" id="ProtNLM"/>
    </source>
</evidence>
<dbReference type="PROSITE" id="PS00893">
    <property type="entry name" value="NUDIX_BOX"/>
    <property type="match status" value="1"/>
</dbReference>
<dbReference type="SUPFAM" id="SSF55811">
    <property type="entry name" value="Nudix"/>
    <property type="match status" value="1"/>
</dbReference>
<organism evidence="2 3">
    <name type="scientific">Ramalina farinacea</name>
    <dbReference type="NCBI Taxonomy" id="258253"/>
    <lineage>
        <taxon>Eukaryota</taxon>
        <taxon>Fungi</taxon>
        <taxon>Dikarya</taxon>
        <taxon>Ascomycota</taxon>
        <taxon>Pezizomycotina</taxon>
        <taxon>Lecanoromycetes</taxon>
        <taxon>OSLEUM clade</taxon>
        <taxon>Lecanoromycetidae</taxon>
        <taxon>Lecanorales</taxon>
        <taxon>Lecanorineae</taxon>
        <taxon>Ramalinaceae</taxon>
        <taxon>Ramalina</taxon>
    </lineage>
</organism>